<proteinExistence type="predicted"/>
<evidence type="ECO:0000256" key="5">
    <source>
        <dbReference type="ARBA" id="ARBA00022989"/>
    </source>
</evidence>
<dbReference type="Gene3D" id="3.10.20.310">
    <property type="entry name" value="membrane protein fhac"/>
    <property type="match status" value="1"/>
</dbReference>
<feature type="transmembrane region" description="Helical" evidence="8">
    <location>
        <begin position="29"/>
        <end position="49"/>
    </location>
</feature>
<feature type="domain" description="POTRA" evidence="9">
    <location>
        <begin position="54"/>
        <end position="122"/>
    </location>
</feature>
<organism evidence="10 11">
    <name type="scientific">Actinospica acidithermotolerans</name>
    <dbReference type="NCBI Taxonomy" id="2828514"/>
    <lineage>
        <taxon>Bacteria</taxon>
        <taxon>Bacillati</taxon>
        <taxon>Actinomycetota</taxon>
        <taxon>Actinomycetes</taxon>
        <taxon>Catenulisporales</taxon>
        <taxon>Actinospicaceae</taxon>
        <taxon>Actinospica</taxon>
    </lineage>
</organism>
<dbReference type="GO" id="GO:0051301">
    <property type="term" value="P:cell division"/>
    <property type="evidence" value="ECO:0007669"/>
    <property type="project" value="UniProtKB-KW"/>
</dbReference>
<dbReference type="GO" id="GO:0005886">
    <property type="term" value="C:plasma membrane"/>
    <property type="evidence" value="ECO:0007669"/>
    <property type="project" value="TreeGrafter"/>
</dbReference>
<protein>
    <submittedName>
        <fullName evidence="10">FtsQ-type POTRA domain-containing protein</fullName>
    </submittedName>
</protein>
<dbReference type="Proteomes" id="UP000676325">
    <property type="component" value="Unassembled WGS sequence"/>
</dbReference>
<dbReference type="Pfam" id="PF03799">
    <property type="entry name" value="FtsQ_DivIB_C"/>
    <property type="match status" value="1"/>
</dbReference>
<dbReference type="InterPro" id="IPR005548">
    <property type="entry name" value="Cell_div_FtsQ/DivIB_C"/>
</dbReference>
<evidence type="ECO:0000313" key="10">
    <source>
        <dbReference type="EMBL" id="MBR7828595.1"/>
    </source>
</evidence>
<keyword evidence="11" id="KW-1185">Reference proteome</keyword>
<keyword evidence="4 8" id="KW-0812">Transmembrane</keyword>
<evidence type="ECO:0000313" key="11">
    <source>
        <dbReference type="Proteomes" id="UP000676325"/>
    </source>
</evidence>
<dbReference type="InterPro" id="IPR013685">
    <property type="entry name" value="POTRA_FtsQ_type"/>
</dbReference>
<evidence type="ECO:0000256" key="6">
    <source>
        <dbReference type="ARBA" id="ARBA00023136"/>
    </source>
</evidence>
<keyword evidence="3" id="KW-0132">Cell division</keyword>
<dbReference type="InterPro" id="IPR050487">
    <property type="entry name" value="FtsQ_DivIB"/>
</dbReference>
<dbReference type="EMBL" id="JAGSOH010000060">
    <property type="protein sequence ID" value="MBR7828595.1"/>
    <property type="molecule type" value="Genomic_DNA"/>
</dbReference>
<comment type="subcellular location">
    <subcellularLocation>
        <location evidence="1">Membrane</location>
    </subcellularLocation>
</comment>
<dbReference type="Pfam" id="PF08478">
    <property type="entry name" value="POTRA_1"/>
    <property type="match status" value="1"/>
</dbReference>
<keyword evidence="6 8" id="KW-0472">Membrane</keyword>
<dbReference type="AlphaFoldDB" id="A0A941EDT3"/>
<dbReference type="PANTHER" id="PTHR37820">
    <property type="entry name" value="CELL DIVISION PROTEIN DIVIB"/>
    <property type="match status" value="1"/>
</dbReference>
<comment type="caution">
    <text evidence="10">The sequence shown here is derived from an EMBL/GenBank/DDBJ whole genome shotgun (WGS) entry which is preliminary data.</text>
</comment>
<reference evidence="10" key="1">
    <citation type="submission" date="2021-04" db="EMBL/GenBank/DDBJ databases">
        <title>Genome based classification of Actinospica acidithermotolerans sp. nov., an actinobacterium isolated from an Indonesian hot spring.</title>
        <authorList>
            <person name="Kusuma A.B."/>
            <person name="Putra K.E."/>
            <person name="Nafisah S."/>
            <person name="Loh J."/>
            <person name="Nouioui I."/>
            <person name="Goodfellow M."/>
        </authorList>
    </citation>
    <scope>NUCLEOTIDE SEQUENCE</scope>
    <source>
        <strain evidence="10">MGRD01-02</strain>
    </source>
</reference>
<sequence>MTEGAQRVSDLPARLYAARLRARARWRRLSVTLTVAACLLALIGYLLLWHTSLIAVRGIKVAGVKSITAAQVLTAAQIGSGGPMAALNTAAAAARIERIPQVASANVRKDWPGTVVITVTERQPAALVPDARGYQVVDSGGVVFGQVAKPSKGLPVITVSAPAKAADVVPGALAALRALPSGVSKQISAITASDPYAITLRFTDGATVNWGGGDDAVDKARDLVALLRIGGGRHYDVSAPDAPAMS</sequence>
<evidence type="ECO:0000256" key="4">
    <source>
        <dbReference type="ARBA" id="ARBA00022692"/>
    </source>
</evidence>
<keyword evidence="7" id="KW-0131">Cell cycle</keyword>
<dbReference type="InterPro" id="IPR034746">
    <property type="entry name" value="POTRA"/>
</dbReference>
<evidence type="ECO:0000259" key="9">
    <source>
        <dbReference type="PROSITE" id="PS51779"/>
    </source>
</evidence>
<accession>A0A941EDT3</accession>
<evidence type="ECO:0000256" key="2">
    <source>
        <dbReference type="ARBA" id="ARBA00022475"/>
    </source>
</evidence>
<keyword evidence="2" id="KW-1003">Cell membrane</keyword>
<evidence type="ECO:0000256" key="8">
    <source>
        <dbReference type="SAM" id="Phobius"/>
    </source>
</evidence>
<keyword evidence="5 8" id="KW-1133">Transmembrane helix</keyword>
<dbReference type="PROSITE" id="PS51779">
    <property type="entry name" value="POTRA"/>
    <property type="match status" value="1"/>
</dbReference>
<gene>
    <name evidence="10" type="ORF">KDK95_19955</name>
</gene>
<dbReference type="PANTHER" id="PTHR37820:SF1">
    <property type="entry name" value="CELL DIVISION PROTEIN FTSQ"/>
    <property type="match status" value="1"/>
</dbReference>
<dbReference type="RefSeq" id="WP_212519726.1">
    <property type="nucleotide sequence ID" value="NZ_JAGSOH010000060.1"/>
</dbReference>
<evidence type="ECO:0000256" key="3">
    <source>
        <dbReference type="ARBA" id="ARBA00022618"/>
    </source>
</evidence>
<name>A0A941EDT3_9ACTN</name>
<evidence type="ECO:0000256" key="7">
    <source>
        <dbReference type="ARBA" id="ARBA00023306"/>
    </source>
</evidence>
<evidence type="ECO:0000256" key="1">
    <source>
        <dbReference type="ARBA" id="ARBA00004370"/>
    </source>
</evidence>